<evidence type="ECO:0000313" key="17">
    <source>
        <dbReference type="Proteomes" id="UP000799291"/>
    </source>
</evidence>
<evidence type="ECO:0000256" key="3">
    <source>
        <dbReference type="ARBA" id="ARBA00004629"/>
    </source>
</evidence>
<organism evidence="16 17">
    <name type="scientific">Lentithecium fluviatile CBS 122367</name>
    <dbReference type="NCBI Taxonomy" id="1168545"/>
    <lineage>
        <taxon>Eukaryota</taxon>
        <taxon>Fungi</taxon>
        <taxon>Dikarya</taxon>
        <taxon>Ascomycota</taxon>
        <taxon>Pezizomycotina</taxon>
        <taxon>Dothideomycetes</taxon>
        <taxon>Pleosporomycetidae</taxon>
        <taxon>Pleosporales</taxon>
        <taxon>Massarineae</taxon>
        <taxon>Lentitheciaceae</taxon>
        <taxon>Lentithecium</taxon>
    </lineage>
</organism>
<evidence type="ECO:0000256" key="13">
    <source>
        <dbReference type="ARBA" id="ARBA00023328"/>
    </source>
</evidence>
<dbReference type="EMBL" id="MU005578">
    <property type="protein sequence ID" value="KAF2685517.1"/>
    <property type="molecule type" value="Genomic_DNA"/>
</dbReference>
<evidence type="ECO:0000256" key="1">
    <source>
        <dbReference type="ARBA" id="ARBA00004123"/>
    </source>
</evidence>
<proteinExistence type="inferred from homology"/>
<feature type="compositionally biased region" description="Low complexity" evidence="15">
    <location>
        <begin position="23"/>
        <end position="39"/>
    </location>
</feature>
<evidence type="ECO:0000313" key="16">
    <source>
        <dbReference type="EMBL" id="KAF2685517.1"/>
    </source>
</evidence>
<dbReference type="GO" id="GO:0044732">
    <property type="term" value="C:mitotic spindle pole body"/>
    <property type="evidence" value="ECO:0007669"/>
    <property type="project" value="TreeGrafter"/>
</dbReference>
<feature type="region of interest" description="Disordered" evidence="15">
    <location>
        <begin position="1"/>
        <end position="60"/>
    </location>
</feature>
<accession>A0A6G1J4R6</accession>
<keyword evidence="10" id="KW-0995">Kinetochore</keyword>
<dbReference type="PANTHER" id="PTHR28113:SF1">
    <property type="entry name" value="DASH COMPLEX SUBUNIT DAM1"/>
    <property type="match status" value="1"/>
</dbReference>
<keyword evidence="8" id="KW-0493">Microtubule</keyword>
<evidence type="ECO:0000256" key="12">
    <source>
        <dbReference type="ARBA" id="ARBA00023242"/>
    </source>
</evidence>
<keyword evidence="9" id="KW-0159">Chromosome partition</keyword>
<name>A0A6G1J4R6_9PLEO</name>
<keyword evidence="6" id="KW-0158">Chromosome</keyword>
<evidence type="ECO:0000256" key="4">
    <source>
        <dbReference type="ARBA" id="ARBA00010073"/>
    </source>
</evidence>
<keyword evidence="17" id="KW-1185">Reference proteome</keyword>
<evidence type="ECO:0000256" key="10">
    <source>
        <dbReference type="ARBA" id="ARBA00022838"/>
    </source>
</evidence>
<feature type="region of interest" description="Disordered" evidence="15">
    <location>
        <begin position="154"/>
        <end position="223"/>
    </location>
</feature>
<evidence type="ECO:0000256" key="6">
    <source>
        <dbReference type="ARBA" id="ARBA00022454"/>
    </source>
</evidence>
<comment type="similarity">
    <text evidence="4">Belongs to the DASH complex DAM1 family.</text>
</comment>
<evidence type="ECO:0000256" key="14">
    <source>
        <dbReference type="ARBA" id="ARBA00030453"/>
    </source>
</evidence>
<evidence type="ECO:0000256" key="11">
    <source>
        <dbReference type="ARBA" id="ARBA00023212"/>
    </source>
</evidence>
<keyword evidence="13" id="KW-0137">Centromere</keyword>
<keyword evidence="7" id="KW-0963">Cytoplasm</keyword>
<feature type="compositionally biased region" description="Polar residues" evidence="15">
    <location>
        <begin position="154"/>
        <end position="170"/>
    </location>
</feature>
<dbReference type="PANTHER" id="PTHR28113">
    <property type="entry name" value="DASH COMPLEX SUBUNIT DAM1"/>
    <property type="match status" value="1"/>
</dbReference>
<keyword evidence="12" id="KW-0539">Nucleus</keyword>
<dbReference type="Pfam" id="PF08653">
    <property type="entry name" value="DASH_Dam1"/>
    <property type="match status" value="1"/>
</dbReference>
<comment type="subcellular location">
    <subcellularLocation>
        <location evidence="3">Chromosome</location>
        <location evidence="3">Centromere</location>
        <location evidence="3">Kinetochore</location>
    </subcellularLocation>
    <subcellularLocation>
        <location evidence="2">Cytoplasm</location>
        <location evidence="2">Cytoskeleton</location>
        <location evidence="2">Spindle</location>
    </subcellularLocation>
    <subcellularLocation>
        <location evidence="1">Nucleus</location>
    </subcellularLocation>
</comment>
<keyword evidence="11" id="KW-0206">Cytoskeleton</keyword>
<dbReference type="OrthoDB" id="5586015at2759"/>
<evidence type="ECO:0000256" key="7">
    <source>
        <dbReference type="ARBA" id="ARBA00022490"/>
    </source>
</evidence>
<gene>
    <name evidence="16" type="ORF">K458DRAFT_476916</name>
</gene>
<evidence type="ECO:0000256" key="5">
    <source>
        <dbReference type="ARBA" id="ARBA00020497"/>
    </source>
</evidence>
<dbReference type="GO" id="GO:1990537">
    <property type="term" value="C:mitotic spindle polar microtubule"/>
    <property type="evidence" value="ECO:0007669"/>
    <property type="project" value="TreeGrafter"/>
</dbReference>
<sequence>MRTTTPPTDPPSRTLNRTRSKSPLTRSRPITPLRPSSRSSLRDSATRGRGPYTSSSNPLEDLSDQFAELSDAMADLESNFVALQTMHESLSRFSESFAGFLYGLNMNAFCVDFSEAPIPESFKRPQNNPAFSSSFRGPEPDVEATFLTTDTSFIENPPSSRMASKFQNPVTPAPAQKMAGTGRGRGGIPRAGRGGGIPRGAPRGGRGGSGIARGAAGRRRGAR</sequence>
<dbReference type="Proteomes" id="UP000799291">
    <property type="component" value="Unassembled WGS sequence"/>
</dbReference>
<evidence type="ECO:0000256" key="2">
    <source>
        <dbReference type="ARBA" id="ARBA00004186"/>
    </source>
</evidence>
<evidence type="ECO:0000256" key="15">
    <source>
        <dbReference type="SAM" id="MobiDB-lite"/>
    </source>
</evidence>
<evidence type="ECO:0000256" key="8">
    <source>
        <dbReference type="ARBA" id="ARBA00022701"/>
    </source>
</evidence>
<dbReference type="InterPro" id="IPR013962">
    <property type="entry name" value="DASH_Dam1"/>
</dbReference>
<evidence type="ECO:0000256" key="9">
    <source>
        <dbReference type="ARBA" id="ARBA00022829"/>
    </source>
</evidence>
<dbReference type="AlphaFoldDB" id="A0A6G1J4R6"/>
<reference evidence="16" key="1">
    <citation type="journal article" date="2020" name="Stud. Mycol.">
        <title>101 Dothideomycetes genomes: a test case for predicting lifestyles and emergence of pathogens.</title>
        <authorList>
            <person name="Haridas S."/>
            <person name="Albert R."/>
            <person name="Binder M."/>
            <person name="Bloem J."/>
            <person name="Labutti K."/>
            <person name="Salamov A."/>
            <person name="Andreopoulos B."/>
            <person name="Baker S."/>
            <person name="Barry K."/>
            <person name="Bills G."/>
            <person name="Bluhm B."/>
            <person name="Cannon C."/>
            <person name="Castanera R."/>
            <person name="Culley D."/>
            <person name="Daum C."/>
            <person name="Ezra D."/>
            <person name="Gonzalez J."/>
            <person name="Henrissat B."/>
            <person name="Kuo A."/>
            <person name="Liang C."/>
            <person name="Lipzen A."/>
            <person name="Lutzoni F."/>
            <person name="Magnuson J."/>
            <person name="Mondo S."/>
            <person name="Nolan M."/>
            <person name="Ohm R."/>
            <person name="Pangilinan J."/>
            <person name="Park H.-J."/>
            <person name="Ramirez L."/>
            <person name="Alfaro M."/>
            <person name="Sun H."/>
            <person name="Tritt A."/>
            <person name="Yoshinaga Y."/>
            <person name="Zwiers L.-H."/>
            <person name="Turgeon B."/>
            <person name="Goodwin S."/>
            <person name="Spatafora J."/>
            <person name="Crous P."/>
            <person name="Grigoriev I."/>
        </authorList>
    </citation>
    <scope>NUCLEOTIDE SEQUENCE</scope>
    <source>
        <strain evidence="16">CBS 122367</strain>
    </source>
</reference>
<feature type="compositionally biased region" description="Gly residues" evidence="15">
    <location>
        <begin position="181"/>
        <end position="211"/>
    </location>
</feature>
<dbReference type="GO" id="GO:1990758">
    <property type="term" value="P:mitotic sister chromatid biorientation"/>
    <property type="evidence" value="ECO:0007669"/>
    <property type="project" value="TreeGrafter"/>
</dbReference>
<dbReference type="GO" id="GO:0042729">
    <property type="term" value="C:DASH complex"/>
    <property type="evidence" value="ECO:0007669"/>
    <property type="project" value="InterPro"/>
</dbReference>
<protein>
    <recommendedName>
        <fullName evidence="5">DASH complex subunit DAM1</fullName>
    </recommendedName>
    <alternativeName>
        <fullName evidence="14">Outer kinetochore protein DAM1</fullName>
    </alternativeName>
</protein>